<dbReference type="InterPro" id="IPR042100">
    <property type="entry name" value="Bug_dom1"/>
</dbReference>
<dbReference type="PANTHER" id="PTHR30419">
    <property type="entry name" value="HTH-TYPE TRANSCRIPTIONAL REGULATOR YBHD"/>
    <property type="match status" value="1"/>
</dbReference>
<evidence type="ECO:0000313" key="1">
    <source>
        <dbReference type="EMBL" id="MDO1530833.1"/>
    </source>
</evidence>
<dbReference type="SUPFAM" id="SSF53850">
    <property type="entry name" value="Periplasmic binding protein-like II"/>
    <property type="match status" value="1"/>
</dbReference>
<dbReference type="Proteomes" id="UP001169027">
    <property type="component" value="Unassembled WGS sequence"/>
</dbReference>
<organism evidence="1 2">
    <name type="scientific">Variovorax ginsengisoli</name>
    <dbReference type="NCBI Taxonomy" id="363844"/>
    <lineage>
        <taxon>Bacteria</taxon>
        <taxon>Pseudomonadati</taxon>
        <taxon>Pseudomonadota</taxon>
        <taxon>Betaproteobacteria</taxon>
        <taxon>Burkholderiales</taxon>
        <taxon>Comamonadaceae</taxon>
        <taxon>Variovorax</taxon>
    </lineage>
</organism>
<name>A0ABT8RW54_9BURK</name>
<comment type="caution">
    <text evidence="1">The sequence shown here is derived from an EMBL/GenBank/DDBJ whole genome shotgun (WGS) entry which is preliminary data.</text>
</comment>
<protein>
    <recommendedName>
        <fullName evidence="3">LysR substrate-binding domain-containing protein</fullName>
    </recommendedName>
</protein>
<dbReference type="RefSeq" id="WP_301802509.1">
    <property type="nucleotide sequence ID" value="NZ_JAUJZH010000001.1"/>
</dbReference>
<dbReference type="InterPro" id="IPR050950">
    <property type="entry name" value="HTH-type_LysR_regulators"/>
</dbReference>
<proteinExistence type="predicted"/>
<gene>
    <name evidence="1" type="ORF">Q2T77_00925</name>
</gene>
<sequence>MRAAAEERRGRGVVPTDAGRLLATYARRQLDVQATFYAEVDKLRHASRGHVDMVLGEGMLDLFFEPLIADFVRGHPQVTLAVHVASTAGGVDLIAEDRAHIGLETPNEIVERLRASVGHALRQPDVRTRLGAEGRTVLQPFATQAQADAYLAAQIDRYARLLKEIDREPAR</sequence>
<dbReference type="Gene3D" id="3.40.190.150">
    <property type="entry name" value="Bordetella uptake gene, domain 1"/>
    <property type="match status" value="1"/>
</dbReference>
<dbReference type="EMBL" id="JAUKVY010000001">
    <property type="protein sequence ID" value="MDO1530833.1"/>
    <property type="molecule type" value="Genomic_DNA"/>
</dbReference>
<keyword evidence="2" id="KW-1185">Reference proteome</keyword>
<dbReference type="PANTHER" id="PTHR30419:SF8">
    <property type="entry name" value="NITROGEN ASSIMILATION TRANSCRIPTIONAL ACTIVATOR-RELATED"/>
    <property type="match status" value="1"/>
</dbReference>
<evidence type="ECO:0008006" key="3">
    <source>
        <dbReference type="Google" id="ProtNLM"/>
    </source>
</evidence>
<accession>A0ABT8RW54</accession>
<reference evidence="1" key="1">
    <citation type="submission" date="2023-06" db="EMBL/GenBank/DDBJ databases">
        <authorList>
            <person name="Jiang Y."/>
            <person name="Liu Q."/>
        </authorList>
    </citation>
    <scope>NUCLEOTIDE SEQUENCE</scope>
    <source>
        <strain evidence="1">CGMCC 1.12090</strain>
    </source>
</reference>
<evidence type="ECO:0000313" key="2">
    <source>
        <dbReference type="Proteomes" id="UP001169027"/>
    </source>
</evidence>